<feature type="compositionally biased region" description="Acidic residues" evidence="1">
    <location>
        <begin position="299"/>
        <end position="314"/>
    </location>
</feature>
<feature type="region of interest" description="Disordered" evidence="1">
    <location>
        <begin position="125"/>
        <end position="152"/>
    </location>
</feature>
<dbReference type="Proteomes" id="UP000779574">
    <property type="component" value="Unassembled WGS sequence"/>
</dbReference>
<gene>
    <name evidence="2" type="ORF">KCU76_g5155</name>
</gene>
<sequence>MKSHLGAVNIDGHNMGPYVCQRPGCNVRSTRKDLKPAHDSHPGVNSSWDIDDALAEALDAELAASERRAHQAPSAAGPAGSTTAGTGRYGPTPPYPPGPPGTLWTMAGPPHAYAAVLAVPPPSITAGSSQSTTAPTIAAAPSPTASSSTPTAPFAIHPALLAMNGTNHATPNNHNHGASTQDDNNNHINEDQGTSSASAPLESSIPTILAHGEDEDTNDSDDSESSREYLMRTGVAPLFMEAMKLLALTDPPVEKPLLWASKWFEVRSREIEGLYEEDEKEDVKDGGKEKEKEDKSEEKENENEDEKEDEEDEKDVEKNIEKNVEKDDQKDVEVGGEKEAKKEDEHK</sequence>
<feature type="compositionally biased region" description="Low complexity" evidence="1">
    <location>
        <begin position="72"/>
        <end position="90"/>
    </location>
</feature>
<proteinExistence type="predicted"/>
<organism evidence="2 3">
    <name type="scientific">Aureobasidium melanogenum</name>
    <name type="common">Aureobasidium pullulans var. melanogenum</name>
    <dbReference type="NCBI Taxonomy" id="46634"/>
    <lineage>
        <taxon>Eukaryota</taxon>
        <taxon>Fungi</taxon>
        <taxon>Dikarya</taxon>
        <taxon>Ascomycota</taxon>
        <taxon>Pezizomycotina</taxon>
        <taxon>Dothideomycetes</taxon>
        <taxon>Dothideomycetidae</taxon>
        <taxon>Dothideales</taxon>
        <taxon>Saccotheciaceae</taxon>
        <taxon>Aureobasidium</taxon>
    </lineage>
</organism>
<reference evidence="2" key="2">
    <citation type="submission" date="2021-08" db="EMBL/GenBank/DDBJ databases">
        <authorList>
            <person name="Gostincar C."/>
            <person name="Sun X."/>
            <person name="Song Z."/>
            <person name="Gunde-Cimerman N."/>
        </authorList>
    </citation>
    <scope>NUCLEOTIDE SEQUENCE</scope>
    <source>
        <strain evidence="2">EXF-9911</strain>
    </source>
</reference>
<evidence type="ECO:0000313" key="3">
    <source>
        <dbReference type="Proteomes" id="UP000779574"/>
    </source>
</evidence>
<feature type="compositionally biased region" description="Polar residues" evidence="1">
    <location>
        <begin position="164"/>
        <end position="183"/>
    </location>
</feature>
<feature type="region of interest" description="Disordered" evidence="1">
    <location>
        <begin position="164"/>
        <end position="201"/>
    </location>
</feature>
<accession>A0A9P8EQ18</accession>
<reference evidence="2" key="1">
    <citation type="journal article" date="2021" name="J Fungi (Basel)">
        <title>Virulence traits and population genomics of the black yeast Aureobasidium melanogenum.</title>
        <authorList>
            <person name="Cernosa A."/>
            <person name="Sun X."/>
            <person name="Gostincar C."/>
            <person name="Fang C."/>
            <person name="Gunde-Cimerman N."/>
            <person name="Song Z."/>
        </authorList>
    </citation>
    <scope>NUCLEOTIDE SEQUENCE</scope>
    <source>
        <strain evidence="2">EXF-9911</strain>
    </source>
</reference>
<feature type="compositionally biased region" description="Low complexity" evidence="1">
    <location>
        <begin position="128"/>
        <end position="152"/>
    </location>
</feature>
<dbReference type="OrthoDB" id="3944603at2759"/>
<feature type="compositionally biased region" description="Pro residues" evidence="1">
    <location>
        <begin position="91"/>
        <end position="100"/>
    </location>
</feature>
<feature type="compositionally biased region" description="Basic and acidic residues" evidence="1">
    <location>
        <begin position="281"/>
        <end position="298"/>
    </location>
</feature>
<feature type="compositionally biased region" description="Basic and acidic residues" evidence="1">
    <location>
        <begin position="315"/>
        <end position="347"/>
    </location>
</feature>
<name>A0A9P8EQ18_AURME</name>
<protein>
    <submittedName>
        <fullName evidence="2">Uncharacterized protein</fullName>
    </submittedName>
</protein>
<evidence type="ECO:0000256" key="1">
    <source>
        <dbReference type="SAM" id="MobiDB-lite"/>
    </source>
</evidence>
<feature type="non-terminal residue" evidence="2">
    <location>
        <position position="1"/>
    </location>
</feature>
<dbReference type="EMBL" id="JAHFXF010000159">
    <property type="protein sequence ID" value="KAG9694533.1"/>
    <property type="molecule type" value="Genomic_DNA"/>
</dbReference>
<dbReference type="AlphaFoldDB" id="A0A9P8EQ18"/>
<comment type="caution">
    <text evidence="2">The sequence shown here is derived from an EMBL/GenBank/DDBJ whole genome shotgun (WGS) entry which is preliminary data.</text>
</comment>
<feature type="region of interest" description="Disordered" evidence="1">
    <location>
        <begin position="276"/>
        <end position="347"/>
    </location>
</feature>
<evidence type="ECO:0000313" key="2">
    <source>
        <dbReference type="EMBL" id="KAG9694533.1"/>
    </source>
</evidence>
<feature type="region of interest" description="Disordered" evidence="1">
    <location>
        <begin position="63"/>
        <end position="103"/>
    </location>
</feature>